<dbReference type="RefSeq" id="WP_172173229.1">
    <property type="nucleotide sequence ID" value="NZ_WOEZ01000196.1"/>
</dbReference>
<organism evidence="1 2">
    <name type="scientific">Paraburkholderia elongata</name>
    <dbReference type="NCBI Taxonomy" id="2675747"/>
    <lineage>
        <taxon>Bacteria</taxon>
        <taxon>Pseudomonadati</taxon>
        <taxon>Pseudomonadota</taxon>
        <taxon>Betaproteobacteria</taxon>
        <taxon>Burkholderiales</taxon>
        <taxon>Burkholderiaceae</taxon>
        <taxon>Paraburkholderia</taxon>
    </lineage>
</organism>
<evidence type="ECO:0000313" key="1">
    <source>
        <dbReference type="EMBL" id="NPT59691.1"/>
    </source>
</evidence>
<evidence type="ECO:0000313" key="2">
    <source>
        <dbReference type="Proteomes" id="UP000655523"/>
    </source>
</evidence>
<accession>A0A972NU13</accession>
<gene>
    <name evidence="1" type="ORF">GNZ13_35340</name>
</gene>
<comment type="caution">
    <text evidence="1">The sequence shown here is derived from an EMBL/GenBank/DDBJ whole genome shotgun (WGS) entry which is preliminary data.</text>
</comment>
<protein>
    <submittedName>
        <fullName evidence="1">Uncharacterized protein</fullName>
    </submittedName>
</protein>
<keyword evidence="2" id="KW-1185">Reference proteome</keyword>
<reference evidence="1 2" key="1">
    <citation type="submission" date="2019-11" db="EMBL/GenBank/DDBJ databases">
        <title>Metabolism of dissolved organic matter in forest soils.</title>
        <authorList>
            <person name="Cyle K.T."/>
            <person name="Wilhelm R.C."/>
            <person name="Martinez C.E."/>
        </authorList>
    </citation>
    <scope>NUCLEOTIDE SEQUENCE [LARGE SCALE GENOMIC DNA]</scope>
    <source>
        <strain evidence="1 2">5N</strain>
    </source>
</reference>
<proteinExistence type="predicted"/>
<dbReference type="Proteomes" id="UP000655523">
    <property type="component" value="Unassembled WGS sequence"/>
</dbReference>
<dbReference type="AlphaFoldDB" id="A0A972NU13"/>
<dbReference type="EMBL" id="WOEZ01000196">
    <property type="protein sequence ID" value="NPT59691.1"/>
    <property type="molecule type" value="Genomic_DNA"/>
</dbReference>
<sequence length="60" mass="6809">MPKEIFTDEMRQQLKDRGYAAVVVQVTAQFGRVPNEIASRHRSAQAANKRADVNQRVVIL</sequence>
<name>A0A972NU13_9BURK</name>